<keyword evidence="5" id="KW-0560">Oxidoreductase</keyword>
<dbReference type="InterPro" id="IPR004099">
    <property type="entry name" value="Pyr_nucl-diS_OxRdtase_dimer"/>
</dbReference>
<evidence type="ECO:0000256" key="2">
    <source>
        <dbReference type="ARBA" id="ARBA00009130"/>
    </source>
</evidence>
<dbReference type="PROSITE" id="PS50206">
    <property type="entry name" value="RHODANESE_3"/>
    <property type="match status" value="1"/>
</dbReference>
<evidence type="ECO:0000313" key="8">
    <source>
        <dbReference type="EMBL" id="ADU29593.1"/>
    </source>
</evidence>
<dbReference type="EMBL" id="CP002394">
    <property type="protein sequence ID" value="ADU29593.1"/>
    <property type="molecule type" value="Genomic_DNA"/>
</dbReference>
<dbReference type="InterPro" id="IPR016156">
    <property type="entry name" value="FAD/NAD-linked_Rdtase_dimer_sf"/>
</dbReference>
<evidence type="ECO:0000256" key="6">
    <source>
        <dbReference type="ARBA" id="ARBA00023284"/>
    </source>
</evidence>
<dbReference type="PANTHER" id="PTHR43429:SF1">
    <property type="entry name" value="NAD(P)H SULFUR OXIDOREDUCTASE (COA-DEPENDENT)"/>
    <property type="match status" value="1"/>
</dbReference>
<evidence type="ECO:0000256" key="3">
    <source>
        <dbReference type="ARBA" id="ARBA00022630"/>
    </source>
</evidence>
<dbReference type="SMART" id="SM00450">
    <property type="entry name" value="RHOD"/>
    <property type="match status" value="1"/>
</dbReference>
<dbReference type="eggNOG" id="COG0446">
    <property type="taxonomic scope" value="Bacteria"/>
</dbReference>
<evidence type="ECO:0000256" key="5">
    <source>
        <dbReference type="ARBA" id="ARBA00023002"/>
    </source>
</evidence>
<dbReference type="Gene3D" id="3.50.50.60">
    <property type="entry name" value="FAD/NAD(P)-binding domain"/>
    <property type="match status" value="2"/>
</dbReference>
<dbReference type="AlphaFoldDB" id="E6TTF7"/>
<dbReference type="RefSeq" id="WP_013487931.1">
    <property type="nucleotide sequence ID" value="NC_014829.1"/>
</dbReference>
<gene>
    <name evidence="8" type="ordered locus">Bcell_1328</name>
</gene>
<sequence length="548" mass="59751">MSKKIIIVGGVAGGATAAARLRRLDEKAEIVMFERGEYVSFANCGLPYYIGGTINKREKLLVQTVEGMSKKYNLDIRNLTEVTEINREAKTVHVKNVRTNETYEESYDVLLLSPGAKPIVPKIEGIENANHLFTLRNVPDTDRIKSFVTEEKPKSAIVIGGGFIGLEMVENLRELGIDVTLVEMASQVLAPLDYEMAAIVQNELKSHGVHLILEDGVKAFKENGSKVILNSGKELTTDMIILSIGVTPENTLANDAGLRLGARGGIVVNEFLQTEDASIYAVGDAIEVVDYITQQPAMIPLAGPANRQARIVADNIYGRGKKYAGTLGTAVVKVFDLTVATTGNNERILKKQGVDYEAVHIHPGSHAGYYPGASSIHLKLLFSRENGKIYGAQAVGRTGVEKRIDVIATAIKGNLDVFDLTELELSYAPPFSSAKDPVNMVGYVAANIIEDGIKTVQWHEIDDIVEYGAVLIDVREPSELEAGYIKGAKNIPLGELRDRLGELQSNETVYINCQVGLRGYLATRILLENGYDAINLDGGWKTYSMAKI</sequence>
<dbReference type="Pfam" id="PF07992">
    <property type="entry name" value="Pyr_redox_2"/>
    <property type="match status" value="1"/>
</dbReference>
<dbReference type="SUPFAM" id="SSF55424">
    <property type="entry name" value="FAD/NAD-linked reductases, dimerisation (C-terminal) domain"/>
    <property type="match status" value="1"/>
</dbReference>
<keyword evidence="9" id="KW-1185">Reference proteome</keyword>
<dbReference type="SUPFAM" id="SSF51905">
    <property type="entry name" value="FAD/NAD(P)-binding domain"/>
    <property type="match status" value="1"/>
</dbReference>
<dbReference type="eggNOG" id="COG0607">
    <property type="taxonomic scope" value="Bacteria"/>
</dbReference>
<dbReference type="InterPro" id="IPR050260">
    <property type="entry name" value="FAD-bd_OxRdtase"/>
</dbReference>
<evidence type="ECO:0000259" key="7">
    <source>
        <dbReference type="PROSITE" id="PS50206"/>
    </source>
</evidence>
<dbReference type="PANTHER" id="PTHR43429">
    <property type="entry name" value="PYRIDINE NUCLEOTIDE-DISULFIDE OXIDOREDUCTASE DOMAIN-CONTAINING"/>
    <property type="match status" value="1"/>
</dbReference>
<dbReference type="HOGENOM" id="CLU_003291_1_2_9"/>
<dbReference type="OrthoDB" id="9802028at2"/>
<dbReference type="PRINTS" id="PR00411">
    <property type="entry name" value="PNDRDTASEI"/>
</dbReference>
<keyword evidence="3" id="KW-0285">Flavoprotein</keyword>
<dbReference type="Proteomes" id="UP000001401">
    <property type="component" value="Chromosome"/>
</dbReference>
<proteinExistence type="inferred from homology"/>
<dbReference type="InterPro" id="IPR001763">
    <property type="entry name" value="Rhodanese-like_dom"/>
</dbReference>
<accession>E6TTF7</accession>
<dbReference type="NCBIfam" id="NF010037">
    <property type="entry name" value="PRK13512.1"/>
    <property type="match status" value="1"/>
</dbReference>
<dbReference type="Pfam" id="PF02852">
    <property type="entry name" value="Pyr_redox_dim"/>
    <property type="match status" value="1"/>
</dbReference>
<dbReference type="KEGG" id="bco:Bcell_1328"/>
<evidence type="ECO:0000313" key="9">
    <source>
        <dbReference type="Proteomes" id="UP000001401"/>
    </source>
</evidence>
<dbReference type="CDD" id="cd01524">
    <property type="entry name" value="RHOD_Pyr_redox"/>
    <property type="match status" value="1"/>
</dbReference>
<comment type="cofactor">
    <cofactor evidence="1">
        <name>FAD</name>
        <dbReference type="ChEBI" id="CHEBI:57692"/>
    </cofactor>
</comment>
<keyword evidence="6" id="KW-0676">Redox-active center</keyword>
<keyword evidence="4" id="KW-0274">FAD</keyword>
<dbReference type="Pfam" id="PF00581">
    <property type="entry name" value="Rhodanese"/>
    <property type="match status" value="1"/>
</dbReference>
<dbReference type="PRINTS" id="PR00368">
    <property type="entry name" value="FADPNR"/>
</dbReference>
<dbReference type="InterPro" id="IPR036188">
    <property type="entry name" value="FAD/NAD-bd_sf"/>
</dbReference>
<dbReference type="InterPro" id="IPR036873">
    <property type="entry name" value="Rhodanese-like_dom_sf"/>
</dbReference>
<organism evidence="8 9">
    <name type="scientific">Evansella cellulosilytica (strain ATCC 21833 / DSM 2522 / FERM P-1141 / JCM 9156 / N-4)</name>
    <name type="common">Bacillus cellulosilyticus</name>
    <dbReference type="NCBI Taxonomy" id="649639"/>
    <lineage>
        <taxon>Bacteria</taxon>
        <taxon>Bacillati</taxon>
        <taxon>Bacillota</taxon>
        <taxon>Bacilli</taxon>
        <taxon>Bacillales</taxon>
        <taxon>Bacillaceae</taxon>
        <taxon>Evansella</taxon>
    </lineage>
</organism>
<evidence type="ECO:0000256" key="4">
    <source>
        <dbReference type="ARBA" id="ARBA00022827"/>
    </source>
</evidence>
<dbReference type="InterPro" id="IPR023753">
    <property type="entry name" value="FAD/NAD-binding_dom"/>
</dbReference>
<dbReference type="GO" id="GO:0016491">
    <property type="term" value="F:oxidoreductase activity"/>
    <property type="evidence" value="ECO:0007669"/>
    <property type="project" value="UniProtKB-KW"/>
</dbReference>
<comment type="similarity">
    <text evidence="2">Belongs to the class-III pyridine nucleotide-disulfide oxidoreductase family.</text>
</comment>
<reference evidence="8 9" key="1">
    <citation type="submission" date="2010-12" db="EMBL/GenBank/DDBJ databases">
        <title>Complete sequence of Bacillus cellulosilyticus DSM 2522.</title>
        <authorList>
            <consortium name="US DOE Joint Genome Institute"/>
            <person name="Lucas S."/>
            <person name="Copeland A."/>
            <person name="Lapidus A."/>
            <person name="Cheng J.-F."/>
            <person name="Bruce D."/>
            <person name="Goodwin L."/>
            <person name="Pitluck S."/>
            <person name="Chertkov O."/>
            <person name="Detter J.C."/>
            <person name="Han C."/>
            <person name="Tapia R."/>
            <person name="Land M."/>
            <person name="Hauser L."/>
            <person name="Jeffries C."/>
            <person name="Kyrpides N."/>
            <person name="Ivanova N."/>
            <person name="Mikhailova N."/>
            <person name="Brumm P."/>
            <person name="Mead D."/>
            <person name="Woyke T."/>
        </authorList>
    </citation>
    <scope>NUCLEOTIDE SEQUENCE [LARGE SCALE GENOMIC DNA]</scope>
    <source>
        <strain evidence="9">ATCC 21833 / DSM 2522 / FERM P-1141 / JCM 9156 / N-4</strain>
    </source>
</reference>
<evidence type="ECO:0000256" key="1">
    <source>
        <dbReference type="ARBA" id="ARBA00001974"/>
    </source>
</evidence>
<feature type="domain" description="Rhodanese" evidence="7">
    <location>
        <begin position="468"/>
        <end position="548"/>
    </location>
</feature>
<protein>
    <submittedName>
        <fullName evidence="8">FAD-dependent pyridine nucleotide-disulfide oxidoreductase</fullName>
    </submittedName>
</protein>
<dbReference type="SUPFAM" id="SSF52821">
    <property type="entry name" value="Rhodanese/Cell cycle control phosphatase"/>
    <property type="match status" value="1"/>
</dbReference>
<dbReference type="STRING" id="649639.Bcell_1328"/>
<name>E6TTF7_EVAC2</name>
<dbReference type="Gene3D" id="3.40.250.10">
    <property type="entry name" value="Rhodanese-like domain"/>
    <property type="match status" value="1"/>
</dbReference>